<dbReference type="Gene3D" id="3.40.190.10">
    <property type="entry name" value="Periplasmic binding protein-like II"/>
    <property type="match status" value="1"/>
</dbReference>
<dbReference type="SUPFAM" id="SSF53850">
    <property type="entry name" value="Periplasmic binding protein-like II"/>
    <property type="match status" value="1"/>
</dbReference>
<evidence type="ECO:0000313" key="3">
    <source>
        <dbReference type="EMBL" id="MBK9297771.1"/>
    </source>
</evidence>
<protein>
    <recommendedName>
        <fullName evidence="2">ABC-type glycine betaine transport system substrate-binding domain-containing protein</fullName>
    </recommendedName>
</protein>
<dbReference type="Pfam" id="PF04069">
    <property type="entry name" value="OpuAC"/>
    <property type="match status" value="1"/>
</dbReference>
<proteinExistence type="predicted"/>
<reference evidence="3 4" key="1">
    <citation type="submission" date="2020-10" db="EMBL/GenBank/DDBJ databases">
        <title>Connecting structure to function with the recovery of over 1000 high-quality activated sludge metagenome-assembled genomes encoding full-length rRNA genes using long-read sequencing.</title>
        <authorList>
            <person name="Singleton C.M."/>
            <person name="Petriglieri F."/>
            <person name="Kristensen J.M."/>
            <person name="Kirkegaard R.H."/>
            <person name="Michaelsen T.Y."/>
            <person name="Andersen M.H."/>
            <person name="Karst S.M."/>
            <person name="Dueholm M.S."/>
            <person name="Nielsen P.H."/>
            <person name="Albertsen M."/>
        </authorList>
    </citation>
    <scope>NUCLEOTIDE SEQUENCE [LARGE SCALE GENOMIC DNA]</scope>
    <source>
        <strain evidence="3">Lyne_18-Q3-R50-59_MAXAC.006</strain>
    </source>
</reference>
<feature type="signal peptide" evidence="1">
    <location>
        <begin position="1"/>
        <end position="26"/>
    </location>
</feature>
<evidence type="ECO:0000313" key="4">
    <source>
        <dbReference type="Proteomes" id="UP000727993"/>
    </source>
</evidence>
<dbReference type="Proteomes" id="UP000727993">
    <property type="component" value="Unassembled WGS sequence"/>
</dbReference>
<name>A0A936NEZ9_9ACTN</name>
<evidence type="ECO:0000256" key="1">
    <source>
        <dbReference type="SAM" id="SignalP"/>
    </source>
</evidence>
<dbReference type="GO" id="GO:0022857">
    <property type="term" value="F:transmembrane transporter activity"/>
    <property type="evidence" value="ECO:0007669"/>
    <property type="project" value="InterPro"/>
</dbReference>
<keyword evidence="1" id="KW-0732">Signal</keyword>
<dbReference type="InterPro" id="IPR007210">
    <property type="entry name" value="ABC_Gly_betaine_transp_sub-bd"/>
</dbReference>
<feature type="domain" description="ABC-type glycine betaine transport system substrate-binding" evidence="2">
    <location>
        <begin position="53"/>
        <end position="320"/>
    </location>
</feature>
<dbReference type="AlphaFoldDB" id="A0A936NEZ9"/>
<gene>
    <name evidence="3" type="ORF">IPN02_13260</name>
</gene>
<evidence type="ECO:0000259" key="2">
    <source>
        <dbReference type="Pfam" id="PF04069"/>
    </source>
</evidence>
<accession>A0A936NEZ9</accession>
<dbReference type="EMBL" id="JADJZA010000007">
    <property type="protein sequence ID" value="MBK9297771.1"/>
    <property type="molecule type" value="Genomic_DNA"/>
</dbReference>
<dbReference type="Gene3D" id="3.40.190.120">
    <property type="entry name" value="Osmoprotection protein (prox), domain 2"/>
    <property type="match status" value="1"/>
</dbReference>
<comment type="caution">
    <text evidence="3">The sequence shown here is derived from an EMBL/GenBank/DDBJ whole genome shotgun (WGS) entry which is preliminary data.</text>
</comment>
<feature type="chain" id="PRO_5037415897" description="ABC-type glycine betaine transport system substrate-binding domain-containing protein" evidence="1">
    <location>
        <begin position="27"/>
        <end position="328"/>
    </location>
</feature>
<sequence length="328" mass="34929">MTQNRRFGRFAVAAAALVVLPLAACGDDNGESSGGDTAAADSPLADADLSGVSLSVGSKDFDEQLILGNMLADAFEAAGADVDRKINLGGTNVARAALLSGEIDSYAEYNGTGWTEHLKQEDPSSDGEELTEKVRQMDLEKNDIVWVGRAPFNNTYGFATGPDLTEKNGGAFDFDSMAAYLKKNPDAKVCMESEFPSRSDGLVLFEEATGYTIPKSQQEIQDTGIIYTETQKGNCDFGEVFTTDGRISELDLSVVDDGGAMIIYNISINVRKDVYDEAPEAFDTIADAVLGSLDQETMTALNEQVSAEGEDPADVAKQHLVDAGLIDG</sequence>
<organism evidence="3 4">
    <name type="scientific">Candidatus Neomicrothrix subdominans</name>
    <dbReference type="NCBI Taxonomy" id="2954438"/>
    <lineage>
        <taxon>Bacteria</taxon>
        <taxon>Bacillati</taxon>
        <taxon>Actinomycetota</taxon>
        <taxon>Acidimicrobiia</taxon>
        <taxon>Acidimicrobiales</taxon>
        <taxon>Microthrixaceae</taxon>
        <taxon>Candidatus Neomicrothrix</taxon>
    </lineage>
</organism>
<dbReference type="GO" id="GO:0043190">
    <property type="term" value="C:ATP-binding cassette (ABC) transporter complex"/>
    <property type="evidence" value="ECO:0007669"/>
    <property type="project" value="InterPro"/>
</dbReference>